<feature type="transmembrane region" description="Helical" evidence="1">
    <location>
        <begin position="127"/>
        <end position="149"/>
    </location>
</feature>
<feature type="transmembrane region" description="Helical" evidence="1">
    <location>
        <begin position="161"/>
        <end position="179"/>
    </location>
</feature>
<feature type="transmembrane region" description="Helical" evidence="1">
    <location>
        <begin position="263"/>
        <end position="281"/>
    </location>
</feature>
<protein>
    <recommendedName>
        <fullName evidence="4">EpsG family protein</fullName>
    </recommendedName>
</protein>
<feature type="transmembrane region" description="Helical" evidence="1">
    <location>
        <begin position="213"/>
        <end position="230"/>
    </location>
</feature>
<dbReference type="OrthoDB" id="1439867at2"/>
<evidence type="ECO:0000313" key="3">
    <source>
        <dbReference type="Proteomes" id="UP000199592"/>
    </source>
</evidence>
<name>A0A1H2UQB8_9FLAO</name>
<feature type="transmembrane region" description="Helical" evidence="1">
    <location>
        <begin position="96"/>
        <end position="115"/>
    </location>
</feature>
<dbReference type="STRING" id="1073328.SAMN05216294_0587"/>
<dbReference type="RefSeq" id="WP_090292431.1">
    <property type="nucleotide sequence ID" value="NZ_FNKI01000001.1"/>
</dbReference>
<feature type="transmembrane region" description="Helical" evidence="1">
    <location>
        <begin position="288"/>
        <end position="306"/>
    </location>
</feature>
<proteinExistence type="predicted"/>
<keyword evidence="1" id="KW-1133">Transmembrane helix</keyword>
<dbReference type="AlphaFoldDB" id="A0A1H2UQB8"/>
<feature type="transmembrane region" description="Helical" evidence="1">
    <location>
        <begin position="71"/>
        <end position="90"/>
    </location>
</feature>
<evidence type="ECO:0008006" key="4">
    <source>
        <dbReference type="Google" id="ProtNLM"/>
    </source>
</evidence>
<organism evidence="2 3">
    <name type="scientific">Flagellimonas zhangzhouensis</name>
    <dbReference type="NCBI Taxonomy" id="1073328"/>
    <lineage>
        <taxon>Bacteria</taxon>
        <taxon>Pseudomonadati</taxon>
        <taxon>Bacteroidota</taxon>
        <taxon>Flavobacteriia</taxon>
        <taxon>Flavobacteriales</taxon>
        <taxon>Flavobacteriaceae</taxon>
        <taxon>Flagellimonas</taxon>
    </lineage>
</organism>
<dbReference type="Proteomes" id="UP000199592">
    <property type="component" value="Unassembled WGS sequence"/>
</dbReference>
<reference evidence="3" key="1">
    <citation type="submission" date="2016-10" db="EMBL/GenBank/DDBJ databases">
        <authorList>
            <person name="Varghese N."/>
            <person name="Submissions S."/>
        </authorList>
    </citation>
    <scope>NUCLEOTIDE SEQUENCE [LARGE SCALE GENOMIC DNA]</scope>
    <source>
        <strain evidence="3">DSM 25030</strain>
    </source>
</reference>
<evidence type="ECO:0000256" key="1">
    <source>
        <dbReference type="SAM" id="Phobius"/>
    </source>
</evidence>
<keyword evidence="3" id="KW-1185">Reference proteome</keyword>
<keyword evidence="1" id="KW-0812">Transmembrane</keyword>
<keyword evidence="1" id="KW-0472">Membrane</keyword>
<feature type="transmembrane region" description="Helical" evidence="1">
    <location>
        <begin position="37"/>
        <end position="59"/>
    </location>
</feature>
<accession>A0A1H2UQB8</accession>
<evidence type="ECO:0000313" key="2">
    <source>
        <dbReference type="EMBL" id="SDW58291.1"/>
    </source>
</evidence>
<feature type="transmembrane region" description="Helical" evidence="1">
    <location>
        <begin position="12"/>
        <end position="31"/>
    </location>
</feature>
<sequence length="310" mass="35360">MISSFFEKTKPITHIVLAISLFLFYFSSVFFETNHQEISRVFGVELIAFVVLLISLLSIGQMVRAEKVTELNSYAMFFFVVLIIVFSEELANKNVIFTNLFLLLAIWRLFAVRSLKNVKHKIFDASLLIATASLFYDWALIFILLVFYVVGIYDRKTFKNWLVPFLGLGTVFILSFTYLKWTGSLEFFKEHYRFTLGIFGSSSFFQALNVKALIYFILIFIVAFSVFIRLRSLGGGKLLMLRTLLIVFVFGVITALLTPVNESPMLITFFPAAVFLGNYGEGIKKVKLLEALLALSIVLPILLFVLEINS</sequence>
<dbReference type="EMBL" id="FNMY01000002">
    <property type="protein sequence ID" value="SDW58291.1"/>
    <property type="molecule type" value="Genomic_DNA"/>
</dbReference>
<gene>
    <name evidence="2" type="ORF">SAMN04487892_1705</name>
</gene>
<feature type="transmembrane region" description="Helical" evidence="1">
    <location>
        <begin position="239"/>
        <end position="257"/>
    </location>
</feature>